<proteinExistence type="inferred from homology"/>
<protein>
    <recommendedName>
        <fullName evidence="6">GH26 domain-containing protein</fullName>
    </recommendedName>
</protein>
<keyword evidence="8" id="KW-1185">Reference proteome</keyword>
<evidence type="ECO:0000313" key="7">
    <source>
        <dbReference type="EMBL" id="TKV61681.1"/>
    </source>
</evidence>
<dbReference type="PANTHER" id="PTHR40079:SF4">
    <property type="entry name" value="GH26 DOMAIN-CONTAINING PROTEIN-RELATED"/>
    <property type="match status" value="1"/>
</dbReference>
<feature type="compositionally biased region" description="Low complexity" evidence="5">
    <location>
        <begin position="231"/>
        <end position="245"/>
    </location>
</feature>
<feature type="active site" description="Nucleophile" evidence="4">
    <location>
        <position position="468"/>
    </location>
</feature>
<comment type="caution">
    <text evidence="7">The sequence shown here is derived from an EMBL/GenBank/DDBJ whole genome shotgun (WGS) entry which is preliminary data.</text>
</comment>
<evidence type="ECO:0000259" key="6">
    <source>
        <dbReference type="PROSITE" id="PS51764"/>
    </source>
</evidence>
<dbReference type="InterPro" id="IPR000805">
    <property type="entry name" value="Glyco_hydro_26"/>
</dbReference>
<dbReference type="Gene3D" id="3.20.20.80">
    <property type="entry name" value="Glycosidases"/>
    <property type="match status" value="1"/>
</dbReference>
<sequence>MTMSPQRRRAADPPPPPTAAHGGRRASTRLLAVLGLVVTVLAGLVTTQFPATAASAPAGIQLSAAASVDDGDSSLVYSGRGWDTCTRAWSGCNLTASLERYRFATAAGDTVTLRFTGTGVRLFAFKEPQGGIGSVRIDGVSRDVDYYARSQTLTEVFSAQSLTSGDHTLTLSWTGRRGNGSSANINLDRIEITDGVPSASPTPTTSTPVPTTAPSTTSPAPTTPTTPPTSTPSTTTPPTTTAPTTGNPSTGDRAWLSGGSGAGMGDGSFGAWRGSPTPIATTWSDTDFDNASHAYQFYPGQDYQNWTGSIDWSPGALWGASWSTAASGALDDKWIAMMKNARSTWTSKSRGTFYIRFAHEMNGNWFQHSVRASEINDFKTAWQRMARIKQAYFPEAKLVFNTNANTVQSPYYDWRQLWPGDAYVDVYATDFYSQHWKFPMFDGTGAPLQLEAHRQFAAAHGKPFAVPEWGINMDSGGDQPAYIQFMYDFFSRNGGTGGGKLLYECYFNYLYANNQYSLFPSNRTRAPQSAALYQKLF</sequence>
<name>A0A4U6QMM8_9ACTN</name>
<feature type="region of interest" description="Disordered" evidence="5">
    <location>
        <begin position="1"/>
        <end position="24"/>
    </location>
</feature>
<feature type="compositionally biased region" description="Low complexity" evidence="5">
    <location>
        <begin position="197"/>
        <end position="220"/>
    </location>
</feature>
<evidence type="ECO:0000313" key="8">
    <source>
        <dbReference type="Proteomes" id="UP000306985"/>
    </source>
</evidence>
<dbReference type="Pfam" id="PF02156">
    <property type="entry name" value="Glyco_hydro_26"/>
    <property type="match status" value="1"/>
</dbReference>
<evidence type="ECO:0000256" key="1">
    <source>
        <dbReference type="ARBA" id="ARBA00007754"/>
    </source>
</evidence>
<dbReference type="GO" id="GO:0006080">
    <property type="term" value="P:substituted mannan metabolic process"/>
    <property type="evidence" value="ECO:0007669"/>
    <property type="project" value="InterPro"/>
</dbReference>
<accession>A0A4U6QMM8</accession>
<dbReference type="SUPFAM" id="SSF51445">
    <property type="entry name" value="(Trans)glycosidases"/>
    <property type="match status" value="1"/>
</dbReference>
<evidence type="ECO:0000256" key="4">
    <source>
        <dbReference type="PROSITE-ProRule" id="PRU01100"/>
    </source>
</evidence>
<dbReference type="PANTHER" id="PTHR40079">
    <property type="entry name" value="MANNAN ENDO-1,4-BETA-MANNOSIDASE E-RELATED"/>
    <property type="match status" value="1"/>
</dbReference>
<dbReference type="EMBL" id="SZZH01000001">
    <property type="protein sequence ID" value="TKV61681.1"/>
    <property type="molecule type" value="Genomic_DNA"/>
</dbReference>
<evidence type="ECO:0000256" key="5">
    <source>
        <dbReference type="SAM" id="MobiDB-lite"/>
    </source>
</evidence>
<dbReference type="Proteomes" id="UP000306985">
    <property type="component" value="Unassembled WGS sequence"/>
</dbReference>
<feature type="region of interest" description="Disordered" evidence="5">
    <location>
        <begin position="191"/>
        <end position="253"/>
    </location>
</feature>
<dbReference type="PROSITE" id="PS51764">
    <property type="entry name" value="GH26"/>
    <property type="match status" value="1"/>
</dbReference>
<gene>
    <name evidence="7" type="ORF">FDO65_09050</name>
</gene>
<dbReference type="InterPro" id="IPR017853">
    <property type="entry name" value="GH"/>
</dbReference>
<dbReference type="OrthoDB" id="9816550at2"/>
<evidence type="ECO:0000256" key="3">
    <source>
        <dbReference type="ARBA" id="ARBA00023295"/>
    </source>
</evidence>
<feature type="domain" description="GH26" evidence="6">
    <location>
        <begin position="207"/>
        <end position="537"/>
    </location>
</feature>
<keyword evidence="3 4" id="KW-0326">Glycosidase</keyword>
<organism evidence="7 8">
    <name type="scientific">Nakamurella flava</name>
    <dbReference type="NCBI Taxonomy" id="2576308"/>
    <lineage>
        <taxon>Bacteria</taxon>
        <taxon>Bacillati</taxon>
        <taxon>Actinomycetota</taxon>
        <taxon>Actinomycetes</taxon>
        <taxon>Nakamurellales</taxon>
        <taxon>Nakamurellaceae</taxon>
        <taxon>Nakamurella</taxon>
    </lineage>
</organism>
<dbReference type="RefSeq" id="WP_137448986.1">
    <property type="nucleotide sequence ID" value="NZ_SZZH01000001.1"/>
</dbReference>
<evidence type="ECO:0000256" key="2">
    <source>
        <dbReference type="ARBA" id="ARBA00022801"/>
    </source>
</evidence>
<feature type="active site" description="Proton donor" evidence="4">
    <location>
        <position position="360"/>
    </location>
</feature>
<keyword evidence="2 4" id="KW-0378">Hydrolase</keyword>
<dbReference type="Gene3D" id="2.60.120.260">
    <property type="entry name" value="Galactose-binding domain-like"/>
    <property type="match status" value="1"/>
</dbReference>
<reference evidence="7 8" key="1">
    <citation type="submission" date="2019-05" db="EMBL/GenBank/DDBJ databases">
        <title>Nakamurella sp. N5BH11, whole genome shotgun sequence.</title>
        <authorList>
            <person name="Tuo L."/>
        </authorList>
    </citation>
    <scope>NUCLEOTIDE SEQUENCE [LARGE SCALE GENOMIC DNA]</scope>
    <source>
        <strain evidence="7 8">N5BH11</strain>
    </source>
</reference>
<dbReference type="InterPro" id="IPR022790">
    <property type="entry name" value="GH26_dom"/>
</dbReference>
<dbReference type="GO" id="GO:0016985">
    <property type="term" value="F:mannan endo-1,4-beta-mannosidase activity"/>
    <property type="evidence" value="ECO:0007669"/>
    <property type="project" value="InterPro"/>
</dbReference>
<feature type="compositionally biased region" description="Pro residues" evidence="5">
    <location>
        <begin position="221"/>
        <end position="230"/>
    </location>
</feature>
<comment type="similarity">
    <text evidence="1 4">Belongs to the glycosyl hydrolase 26 family.</text>
</comment>
<dbReference type="AlphaFoldDB" id="A0A4U6QMM8"/>